<dbReference type="PANTHER" id="PTHR11802">
    <property type="entry name" value="SERINE PROTEASE FAMILY S10 SERINE CARBOXYPEPTIDASE"/>
    <property type="match status" value="1"/>
</dbReference>
<accession>A0AAE1VJ51</accession>
<dbReference type="Proteomes" id="UP001291623">
    <property type="component" value="Unassembled WGS sequence"/>
</dbReference>
<dbReference type="AlphaFoldDB" id="A0AAE1VJ51"/>
<name>A0AAE1VJ51_9SOLA</name>
<sequence length="150" mass="16785">MEVSRMRPIDHVIGIGNAVINDETDIRGMSEYFASHVLISDEIEAEIQKECIFIVSESEESEECQVALGTAEYDTRPIDIYAIYAPICQNTNLTAKPKKPSSVIDPCSEYYTIAHMNRPDVQKALSLTPLCLSSINTMSYANNIHHDTFP</sequence>
<comment type="similarity">
    <text evidence="1">Belongs to the peptidase S10 family.</text>
</comment>
<dbReference type="GO" id="GO:0004185">
    <property type="term" value="F:serine-type carboxypeptidase activity"/>
    <property type="evidence" value="ECO:0007669"/>
    <property type="project" value="InterPro"/>
</dbReference>
<dbReference type="Gene3D" id="6.10.250.940">
    <property type="match status" value="1"/>
</dbReference>
<comment type="caution">
    <text evidence="4">The sequence shown here is derived from an EMBL/GenBank/DDBJ whole genome shotgun (WGS) entry which is preliminary data.</text>
</comment>
<dbReference type="InterPro" id="IPR001563">
    <property type="entry name" value="Peptidase_S10"/>
</dbReference>
<dbReference type="SUPFAM" id="SSF53474">
    <property type="entry name" value="alpha/beta-Hydrolases"/>
    <property type="match status" value="1"/>
</dbReference>
<dbReference type="GO" id="GO:0005773">
    <property type="term" value="C:vacuole"/>
    <property type="evidence" value="ECO:0007669"/>
    <property type="project" value="TreeGrafter"/>
</dbReference>
<reference evidence="4" key="1">
    <citation type="submission" date="2023-12" db="EMBL/GenBank/DDBJ databases">
        <title>Genome assembly of Anisodus tanguticus.</title>
        <authorList>
            <person name="Wang Y.-J."/>
        </authorList>
    </citation>
    <scope>NUCLEOTIDE SEQUENCE</scope>
    <source>
        <strain evidence="4">KB-2021</strain>
        <tissue evidence="4">Leaf</tissue>
    </source>
</reference>
<evidence type="ECO:0000256" key="3">
    <source>
        <dbReference type="ARBA" id="ARBA00023180"/>
    </source>
</evidence>
<dbReference type="EMBL" id="JAVYJV010000004">
    <property type="protein sequence ID" value="KAK4372053.1"/>
    <property type="molecule type" value="Genomic_DNA"/>
</dbReference>
<evidence type="ECO:0000313" key="5">
    <source>
        <dbReference type="Proteomes" id="UP001291623"/>
    </source>
</evidence>
<evidence type="ECO:0000256" key="1">
    <source>
        <dbReference type="ARBA" id="ARBA00009431"/>
    </source>
</evidence>
<keyword evidence="5" id="KW-1185">Reference proteome</keyword>
<dbReference type="Pfam" id="PF00450">
    <property type="entry name" value="Peptidase_S10"/>
    <property type="match status" value="1"/>
</dbReference>
<organism evidence="4 5">
    <name type="scientific">Anisodus tanguticus</name>
    <dbReference type="NCBI Taxonomy" id="243964"/>
    <lineage>
        <taxon>Eukaryota</taxon>
        <taxon>Viridiplantae</taxon>
        <taxon>Streptophyta</taxon>
        <taxon>Embryophyta</taxon>
        <taxon>Tracheophyta</taxon>
        <taxon>Spermatophyta</taxon>
        <taxon>Magnoliopsida</taxon>
        <taxon>eudicotyledons</taxon>
        <taxon>Gunneridae</taxon>
        <taxon>Pentapetalae</taxon>
        <taxon>asterids</taxon>
        <taxon>lamiids</taxon>
        <taxon>Solanales</taxon>
        <taxon>Solanaceae</taxon>
        <taxon>Solanoideae</taxon>
        <taxon>Hyoscyameae</taxon>
        <taxon>Anisodus</taxon>
    </lineage>
</organism>
<evidence type="ECO:0000313" key="4">
    <source>
        <dbReference type="EMBL" id="KAK4372053.1"/>
    </source>
</evidence>
<keyword evidence="2" id="KW-0732">Signal</keyword>
<proteinExistence type="inferred from homology"/>
<evidence type="ECO:0000256" key="2">
    <source>
        <dbReference type="ARBA" id="ARBA00022729"/>
    </source>
</evidence>
<dbReference type="Gene3D" id="3.40.50.1820">
    <property type="entry name" value="alpha/beta hydrolase"/>
    <property type="match status" value="1"/>
</dbReference>
<protein>
    <submittedName>
        <fullName evidence="4">Uncharacterized protein</fullName>
    </submittedName>
</protein>
<gene>
    <name evidence="4" type="ORF">RND71_007437</name>
</gene>
<dbReference type="PANTHER" id="PTHR11802:SF132">
    <property type="entry name" value="SERINE CARBOXYPEPTIDASE-LIKE 36-RELATED"/>
    <property type="match status" value="1"/>
</dbReference>
<keyword evidence="3" id="KW-0325">Glycoprotein</keyword>
<dbReference type="GO" id="GO:0006508">
    <property type="term" value="P:proteolysis"/>
    <property type="evidence" value="ECO:0007669"/>
    <property type="project" value="InterPro"/>
</dbReference>
<dbReference type="InterPro" id="IPR029058">
    <property type="entry name" value="AB_hydrolase_fold"/>
</dbReference>